<keyword evidence="3" id="KW-1185">Reference proteome</keyword>
<organism evidence="2 3">
    <name type="scientific">Neoarthrinium moseri</name>
    <dbReference type="NCBI Taxonomy" id="1658444"/>
    <lineage>
        <taxon>Eukaryota</taxon>
        <taxon>Fungi</taxon>
        <taxon>Dikarya</taxon>
        <taxon>Ascomycota</taxon>
        <taxon>Pezizomycotina</taxon>
        <taxon>Sordariomycetes</taxon>
        <taxon>Xylariomycetidae</taxon>
        <taxon>Amphisphaeriales</taxon>
        <taxon>Apiosporaceae</taxon>
        <taxon>Neoarthrinium</taxon>
    </lineage>
</organism>
<evidence type="ECO:0000313" key="3">
    <source>
        <dbReference type="Proteomes" id="UP000829685"/>
    </source>
</evidence>
<accession>A0A9P9WKU7</accession>
<dbReference type="OrthoDB" id="5212124at2759"/>
<feature type="chain" id="PRO_5040453445" evidence="1">
    <location>
        <begin position="19"/>
        <end position="131"/>
    </location>
</feature>
<name>A0A9P9WKU7_9PEZI</name>
<keyword evidence="1" id="KW-0732">Signal</keyword>
<comment type="caution">
    <text evidence="2">The sequence shown here is derived from an EMBL/GenBank/DDBJ whole genome shotgun (WGS) entry which is preliminary data.</text>
</comment>
<dbReference type="AlphaFoldDB" id="A0A9P9WKU7"/>
<dbReference type="EMBL" id="JAFIMR010000017">
    <property type="protein sequence ID" value="KAI1868340.1"/>
    <property type="molecule type" value="Genomic_DNA"/>
</dbReference>
<evidence type="ECO:0000256" key="1">
    <source>
        <dbReference type="SAM" id="SignalP"/>
    </source>
</evidence>
<reference evidence="2" key="1">
    <citation type="submission" date="2021-03" db="EMBL/GenBank/DDBJ databases">
        <title>Revisited historic fungal species revealed as producer of novel bioactive compounds through whole genome sequencing and comparative genomics.</title>
        <authorList>
            <person name="Vignolle G.A."/>
            <person name="Hochenegger N."/>
            <person name="Mach R.L."/>
            <person name="Mach-Aigner A.R."/>
            <person name="Javad Rahimi M."/>
            <person name="Salim K.A."/>
            <person name="Chan C.M."/>
            <person name="Lim L.B.L."/>
            <person name="Cai F."/>
            <person name="Druzhinina I.S."/>
            <person name="U'Ren J.M."/>
            <person name="Derntl C."/>
        </authorList>
    </citation>
    <scope>NUCLEOTIDE SEQUENCE</scope>
    <source>
        <strain evidence="2">TUCIM 5799</strain>
    </source>
</reference>
<evidence type="ECO:0000313" key="2">
    <source>
        <dbReference type="EMBL" id="KAI1868340.1"/>
    </source>
</evidence>
<protein>
    <submittedName>
        <fullName evidence="2">Uncharacterized protein</fullName>
    </submittedName>
</protein>
<dbReference type="Proteomes" id="UP000829685">
    <property type="component" value="Unassembled WGS sequence"/>
</dbReference>
<gene>
    <name evidence="2" type="ORF">JX265_007163</name>
</gene>
<proteinExistence type="predicted"/>
<feature type="signal peptide" evidence="1">
    <location>
        <begin position="1"/>
        <end position="18"/>
    </location>
</feature>
<sequence length="131" mass="13429">MKASPLFIILTTAAFAMAKPASFVQPRQDDAEAIVNKVLADARAKSAARIKEETGEGRRLTECGTLCSQCRNGAITTALGEVALCGTTALALEVASAGTTTILEVAGFLACETIVIGNLNESEANCAALGP</sequence>